<evidence type="ECO:0000256" key="12">
    <source>
        <dbReference type="SAM" id="MobiDB-lite"/>
    </source>
</evidence>
<keyword evidence="8 11" id="KW-0804">Transcription</keyword>
<dbReference type="eggNOG" id="KOG0973">
    <property type="taxonomic scope" value="Eukaryota"/>
</dbReference>
<keyword evidence="5 11" id="KW-0677">Repeat</keyword>
<dbReference type="SUPFAM" id="SSF50978">
    <property type="entry name" value="WD40 repeat-like"/>
    <property type="match status" value="1"/>
</dbReference>
<keyword evidence="7 11" id="KW-0805">Transcription regulation</keyword>
<keyword evidence="9 11" id="KW-0539">Nucleus</keyword>
<comment type="subcellular location">
    <subcellularLocation>
        <location evidence="1 11">Nucleus</location>
    </subcellularLocation>
</comment>
<dbReference type="GO" id="GO:0006351">
    <property type="term" value="P:DNA-templated transcription"/>
    <property type="evidence" value="ECO:0007669"/>
    <property type="project" value="InterPro"/>
</dbReference>
<feature type="compositionally biased region" description="Polar residues" evidence="12">
    <location>
        <begin position="136"/>
        <end position="145"/>
    </location>
</feature>
<dbReference type="Pfam" id="PF07569">
    <property type="entry name" value="Hira"/>
    <property type="match status" value="1"/>
</dbReference>
<dbReference type="GeneID" id="25029227"/>
<keyword evidence="3 11" id="KW-0678">Repressor</keyword>
<organism evidence="14 15">
    <name type="scientific">Schizosaccharomyces octosporus (strain yFS286)</name>
    <name type="common">Fission yeast</name>
    <name type="synonym">Octosporomyces octosporus</name>
    <dbReference type="NCBI Taxonomy" id="483514"/>
    <lineage>
        <taxon>Eukaryota</taxon>
        <taxon>Fungi</taxon>
        <taxon>Dikarya</taxon>
        <taxon>Ascomycota</taxon>
        <taxon>Taphrinomycotina</taxon>
        <taxon>Schizosaccharomycetes</taxon>
        <taxon>Schizosaccharomycetales</taxon>
        <taxon>Schizosaccharomycetaceae</taxon>
        <taxon>Schizosaccharomyces</taxon>
    </lineage>
</organism>
<dbReference type="InterPro" id="IPR001680">
    <property type="entry name" value="WD40_rpt"/>
</dbReference>
<dbReference type="VEuPathDB" id="FungiDB:SOCG_00243"/>
<evidence type="ECO:0000256" key="1">
    <source>
        <dbReference type="ARBA" id="ARBA00004123"/>
    </source>
</evidence>
<evidence type="ECO:0000256" key="4">
    <source>
        <dbReference type="ARBA" id="ARBA00022574"/>
    </source>
</evidence>
<dbReference type="OrthoDB" id="1741719at2759"/>
<dbReference type="RefSeq" id="XP_013018117.1">
    <property type="nucleotide sequence ID" value="XM_013162663.1"/>
</dbReference>
<dbReference type="GO" id="GO:0005634">
    <property type="term" value="C:nucleus"/>
    <property type="evidence" value="ECO:0007669"/>
    <property type="project" value="UniProtKB-SubCell"/>
</dbReference>
<evidence type="ECO:0000256" key="3">
    <source>
        <dbReference type="ARBA" id="ARBA00022491"/>
    </source>
</evidence>
<feature type="domain" description="Protein HIRA-like C-terminal" evidence="13">
    <location>
        <begin position="526"/>
        <end position="740"/>
    </location>
</feature>
<evidence type="ECO:0000256" key="9">
    <source>
        <dbReference type="ARBA" id="ARBA00023242"/>
    </source>
</evidence>
<gene>
    <name evidence="14" type="ORF">SOCG_00243</name>
</gene>
<protein>
    <recommendedName>
        <fullName evidence="11">Protein HIR</fullName>
    </recommendedName>
</protein>
<dbReference type="AlphaFoldDB" id="S9R265"/>
<keyword evidence="6 11" id="KW-0156">Chromatin regulator</keyword>
<comment type="similarity">
    <text evidence="2 11">Belongs to the WD repeat HIR1 family.</text>
</comment>
<dbReference type="PANTHER" id="PTHR13831">
    <property type="entry name" value="MEMBER OF THE HIR1 FAMILY OF WD-REPEAT PROTEINS"/>
    <property type="match status" value="1"/>
</dbReference>
<dbReference type="GO" id="GO:0031491">
    <property type="term" value="F:nucleosome binding"/>
    <property type="evidence" value="ECO:0007669"/>
    <property type="project" value="TreeGrafter"/>
</dbReference>
<evidence type="ECO:0000256" key="5">
    <source>
        <dbReference type="ARBA" id="ARBA00022737"/>
    </source>
</evidence>
<evidence type="ECO:0000256" key="6">
    <source>
        <dbReference type="ARBA" id="ARBA00022853"/>
    </source>
</evidence>
<feature type="repeat" description="WD" evidence="10">
    <location>
        <begin position="180"/>
        <end position="221"/>
    </location>
</feature>
<dbReference type="OMA" id="SEGWWMI"/>
<dbReference type="SMART" id="SM00320">
    <property type="entry name" value="WD40"/>
    <property type="match status" value="4"/>
</dbReference>
<name>S9R265_SCHOY</name>
<feature type="region of interest" description="Disordered" evidence="12">
    <location>
        <begin position="403"/>
        <end position="423"/>
    </location>
</feature>
<comment type="function">
    <text evidence="11">Required for replication-independent chromatin assembly and for the periodic repression of histone gene transcription during the cell cycle.</text>
</comment>
<dbReference type="InterPro" id="IPR015943">
    <property type="entry name" value="WD40/YVTN_repeat-like_dom_sf"/>
</dbReference>
<dbReference type="PROSITE" id="PS50294">
    <property type="entry name" value="WD_REPEATS_REGION"/>
    <property type="match status" value="1"/>
</dbReference>
<feature type="region of interest" description="Disordered" evidence="12">
    <location>
        <begin position="135"/>
        <end position="164"/>
    </location>
</feature>
<dbReference type="GO" id="GO:0000785">
    <property type="term" value="C:chromatin"/>
    <property type="evidence" value="ECO:0007669"/>
    <property type="project" value="TreeGrafter"/>
</dbReference>
<dbReference type="PANTHER" id="PTHR13831:SF6">
    <property type="entry name" value="HISTONE TRANSCRIPTION REGULATOR SLM9"/>
    <property type="match status" value="1"/>
</dbReference>
<evidence type="ECO:0000256" key="7">
    <source>
        <dbReference type="ARBA" id="ARBA00023015"/>
    </source>
</evidence>
<keyword evidence="15" id="KW-1185">Reference proteome</keyword>
<dbReference type="Gene3D" id="2.130.10.10">
    <property type="entry name" value="YVTN repeat-like/Quinoprotein amine dehydrogenase"/>
    <property type="match status" value="2"/>
</dbReference>
<evidence type="ECO:0000256" key="8">
    <source>
        <dbReference type="ARBA" id="ARBA00023163"/>
    </source>
</evidence>
<dbReference type="GO" id="GO:0000417">
    <property type="term" value="C:HIR complex"/>
    <property type="evidence" value="ECO:0007669"/>
    <property type="project" value="EnsemblFungi"/>
</dbReference>
<evidence type="ECO:0000313" key="15">
    <source>
        <dbReference type="Proteomes" id="UP000016088"/>
    </source>
</evidence>
<keyword evidence="4 10" id="KW-0853">WD repeat</keyword>
<dbReference type="HOGENOM" id="CLU_350606_0_0_1"/>
<dbReference type="GO" id="GO:0006355">
    <property type="term" value="P:regulation of DNA-templated transcription"/>
    <property type="evidence" value="ECO:0007669"/>
    <property type="project" value="InterPro"/>
</dbReference>
<dbReference type="Pfam" id="PF00400">
    <property type="entry name" value="WD40"/>
    <property type="match status" value="2"/>
</dbReference>
<dbReference type="InterPro" id="IPR031120">
    <property type="entry name" value="HIR1-like"/>
</dbReference>
<sequence length="803" mass="90398">MRLYATKITENQPLYSITSTEKHIAIAGVNIVHILPTSFFPEVFSNESVTALTEECFSAKLQFSAPVTCVRFSKDGRLLGIATEDGTFLYEEEIWDLPLQTIPGPAYELCWSQQANLLATAWKSISIYLRKEKENSNTSENGQTTERLKTQTKKTQGTLSPKTEHTSNSKVIEYSLLKVIDGHHSFICGLAFDPLSQYLASHSLDRSLKIWRLATFALEKNISKPFEHMPINSRYLRLSWSPDGAHIAAVNAINEGINVIAIVQRDSWTFDISLVGHQESLECTSFNPYLFTQPFQKSVIASAAHDGCICIWNTACARPVLVIKNITFAAFCDIQWSNSGFELYGVSLDGHICLLRFEESEFGPKMNQLEYPEDLSNCNFLKKPYGPRSTLEPTVIVAAPSPNTTNDIPKVRSPPPSPPSVKKRKVLKKKVTVRPVSIHPATLFSQIRFGCPLVKPRWEITKSFGTIKIKNYLECTKIECYMGDERQSTPDWVSYLSSSVILANGTKKFWAAGTEDASIYVFSLHGRLLSPPIVIGSTPCFLECCETYLCCVASNGLLYTWDVISSKAVHNPVSMLPLLHANFTNSKVAKGPSLEQLFVTDEGNPIAVMSDGNAFAYSPITSSWLRVSEGWWMIGSQYWGSLVTDSREESALSFLERCTDEEIIKAGRGRFLQRIVKASMLRQGYDNYEMVVSIRHLENRLMSSEKLNLQFDFHENLLLFANRIAEEGMKDKMDELCRELLGPLRVPLSCTTPVKIGDRIWNPFVSSLNKRSLLKEIILHTAKHREIQRITSQYSYLLEHIPA</sequence>
<accession>S9R265</accession>
<evidence type="ECO:0000256" key="11">
    <source>
        <dbReference type="RuleBase" id="RU364014"/>
    </source>
</evidence>
<reference evidence="14 15" key="1">
    <citation type="journal article" date="2011" name="Science">
        <title>Comparative functional genomics of the fission yeasts.</title>
        <authorList>
            <person name="Rhind N."/>
            <person name="Chen Z."/>
            <person name="Yassour M."/>
            <person name="Thompson D.A."/>
            <person name="Haas B.J."/>
            <person name="Habib N."/>
            <person name="Wapinski I."/>
            <person name="Roy S."/>
            <person name="Lin M.F."/>
            <person name="Heiman D.I."/>
            <person name="Young S.K."/>
            <person name="Furuya K."/>
            <person name="Guo Y."/>
            <person name="Pidoux A."/>
            <person name="Chen H.M."/>
            <person name="Robbertse B."/>
            <person name="Goldberg J.M."/>
            <person name="Aoki K."/>
            <person name="Bayne E.H."/>
            <person name="Berlin A.M."/>
            <person name="Desjardins C.A."/>
            <person name="Dobbs E."/>
            <person name="Dukaj L."/>
            <person name="Fan L."/>
            <person name="FitzGerald M.G."/>
            <person name="French C."/>
            <person name="Gujja S."/>
            <person name="Hansen K."/>
            <person name="Keifenheim D."/>
            <person name="Levin J.Z."/>
            <person name="Mosher R.A."/>
            <person name="Mueller C.A."/>
            <person name="Pfiffner J."/>
            <person name="Priest M."/>
            <person name="Russ C."/>
            <person name="Smialowska A."/>
            <person name="Swoboda P."/>
            <person name="Sykes S.M."/>
            <person name="Vaughn M."/>
            <person name="Vengrova S."/>
            <person name="Yoder R."/>
            <person name="Zeng Q."/>
            <person name="Allshire R."/>
            <person name="Baulcombe D."/>
            <person name="Birren B.W."/>
            <person name="Brown W."/>
            <person name="Ekwall K."/>
            <person name="Kellis M."/>
            <person name="Leatherwood J."/>
            <person name="Levin H."/>
            <person name="Margalit H."/>
            <person name="Martienssen R."/>
            <person name="Nieduszynski C.A."/>
            <person name="Spatafora J.W."/>
            <person name="Friedman N."/>
            <person name="Dalgaard J.Z."/>
            <person name="Baumann P."/>
            <person name="Niki H."/>
            <person name="Regev A."/>
            <person name="Nusbaum C."/>
        </authorList>
    </citation>
    <scope>NUCLEOTIDE SEQUENCE [LARGE SCALE GENOMIC DNA]</scope>
    <source>
        <strain evidence="15">yFS286</strain>
    </source>
</reference>
<evidence type="ECO:0000259" key="13">
    <source>
        <dbReference type="Pfam" id="PF07569"/>
    </source>
</evidence>
<dbReference type="InterPro" id="IPR036322">
    <property type="entry name" value="WD40_repeat_dom_sf"/>
</dbReference>
<proteinExistence type="inferred from homology"/>
<dbReference type="EMBL" id="KE503207">
    <property type="protein sequence ID" value="EPX72480.1"/>
    <property type="molecule type" value="Genomic_DNA"/>
</dbReference>
<dbReference type="PROSITE" id="PS50082">
    <property type="entry name" value="WD_REPEATS_2"/>
    <property type="match status" value="1"/>
</dbReference>
<dbReference type="SUPFAM" id="SSF75011">
    <property type="entry name" value="3-carboxy-cis,cis-mucoante lactonizing enzyme"/>
    <property type="match status" value="1"/>
</dbReference>
<evidence type="ECO:0000256" key="2">
    <source>
        <dbReference type="ARBA" id="ARBA00007306"/>
    </source>
</evidence>
<dbReference type="GO" id="GO:0006338">
    <property type="term" value="P:chromatin remodeling"/>
    <property type="evidence" value="ECO:0007669"/>
    <property type="project" value="InterPro"/>
</dbReference>
<evidence type="ECO:0000313" key="14">
    <source>
        <dbReference type="EMBL" id="EPX72480.1"/>
    </source>
</evidence>
<dbReference type="InterPro" id="IPR011494">
    <property type="entry name" value="HIRA-like_C"/>
</dbReference>
<evidence type="ECO:0000256" key="10">
    <source>
        <dbReference type="PROSITE-ProRule" id="PRU00221"/>
    </source>
</evidence>
<dbReference type="Proteomes" id="UP000016088">
    <property type="component" value="Unassembled WGS sequence"/>
</dbReference>